<dbReference type="RefSeq" id="WP_146481831.1">
    <property type="nucleotide sequence ID" value="NZ_CP042266.1"/>
</dbReference>
<protein>
    <submittedName>
        <fullName evidence="1">Uncharacterized protein</fullName>
    </submittedName>
</protein>
<reference evidence="1 2" key="1">
    <citation type="submission" date="2019-07" db="EMBL/GenBank/DDBJ databases">
        <authorList>
            <person name="Zhu P."/>
        </authorList>
    </citation>
    <scope>NUCLEOTIDE SEQUENCE [LARGE SCALE GENOMIC DNA]</scope>
    <source>
        <strain evidence="1 2">SSL-25</strain>
    </source>
</reference>
<sequence length="85" mass="9325">MAVGTYFPGRGTMLEKSFLKGVANERSRLILSVLEKRGIPIADDHRARIADCSDLDVLDARWDRALSVGSAEELFIEEYEAGPGA</sequence>
<dbReference type="Proteomes" id="UP000320580">
    <property type="component" value="Chromosome"/>
</dbReference>
<name>A0A5B8IIY7_9ACTN</name>
<dbReference type="AlphaFoldDB" id="A0A5B8IIY7"/>
<accession>A0A5B8IIY7</accession>
<keyword evidence="2" id="KW-1185">Reference proteome</keyword>
<proteinExistence type="predicted"/>
<gene>
    <name evidence="1" type="ORF">FQU76_20685</name>
</gene>
<evidence type="ECO:0000313" key="2">
    <source>
        <dbReference type="Proteomes" id="UP000320580"/>
    </source>
</evidence>
<organism evidence="1 2">
    <name type="scientific">Streptomyces qinzhouensis</name>
    <dbReference type="NCBI Taxonomy" id="2599401"/>
    <lineage>
        <taxon>Bacteria</taxon>
        <taxon>Bacillati</taxon>
        <taxon>Actinomycetota</taxon>
        <taxon>Actinomycetes</taxon>
        <taxon>Kitasatosporales</taxon>
        <taxon>Streptomycetaceae</taxon>
        <taxon>Streptomyces</taxon>
    </lineage>
</organism>
<dbReference type="EMBL" id="CP042266">
    <property type="protein sequence ID" value="QDY78518.1"/>
    <property type="molecule type" value="Genomic_DNA"/>
</dbReference>
<dbReference type="OrthoDB" id="3539696at2"/>
<evidence type="ECO:0000313" key="1">
    <source>
        <dbReference type="EMBL" id="QDY78518.1"/>
    </source>
</evidence>
<dbReference type="KEGG" id="sqz:FQU76_20685"/>